<dbReference type="STRING" id="588581.Cpap_1522"/>
<keyword evidence="2" id="KW-1185">Reference proteome</keyword>
<dbReference type="AlphaFoldDB" id="F1TEG4"/>
<dbReference type="EMBL" id="ACXX02000009">
    <property type="protein sequence ID" value="EGD47130.1"/>
    <property type="molecule type" value="Genomic_DNA"/>
</dbReference>
<gene>
    <name evidence="1" type="ORF">Cpap_1522</name>
</gene>
<reference evidence="1" key="1">
    <citation type="submission" date="2009-07" db="EMBL/GenBank/DDBJ databases">
        <authorList>
            <consortium name="US DOE Joint Genome Institute (JGI-PGF)"/>
            <person name="Lucas S."/>
            <person name="Copeland A."/>
            <person name="Lapidus A."/>
            <person name="Glavina del Rio T."/>
            <person name="Tice H."/>
            <person name="Bruce D."/>
            <person name="Goodwin L."/>
            <person name="Pitluck S."/>
            <person name="Larimer F."/>
            <person name="Land M.L."/>
            <person name="Mouttaki H."/>
            <person name="He Z."/>
            <person name="Zhou J."/>
            <person name="Hemme C.L."/>
        </authorList>
    </citation>
    <scope>NUCLEOTIDE SEQUENCE [LARGE SCALE GENOMIC DNA]</scope>
    <source>
        <strain evidence="1">DSM 2782</strain>
    </source>
</reference>
<accession>F1TEG4</accession>
<evidence type="ECO:0000313" key="1">
    <source>
        <dbReference type="EMBL" id="EGD47130.1"/>
    </source>
</evidence>
<dbReference type="Proteomes" id="UP000003860">
    <property type="component" value="Unassembled WGS sequence"/>
</dbReference>
<proteinExistence type="predicted"/>
<organism evidence="1 2">
    <name type="scientific">Ruminiclostridium papyrosolvens DSM 2782</name>
    <dbReference type="NCBI Taxonomy" id="588581"/>
    <lineage>
        <taxon>Bacteria</taxon>
        <taxon>Bacillati</taxon>
        <taxon>Bacillota</taxon>
        <taxon>Clostridia</taxon>
        <taxon>Eubacteriales</taxon>
        <taxon>Oscillospiraceae</taxon>
        <taxon>Ruminiclostridium</taxon>
    </lineage>
</organism>
<name>F1TEG4_9FIRM</name>
<protein>
    <submittedName>
        <fullName evidence="1">Uncharacterized protein</fullName>
    </submittedName>
</protein>
<sequence length="34" mass="3977">MLTNVLAFIISVAMLEVYSRITMKQRCRNCQKSK</sequence>
<evidence type="ECO:0000313" key="2">
    <source>
        <dbReference type="Proteomes" id="UP000003860"/>
    </source>
</evidence>
<comment type="caution">
    <text evidence="1">The sequence shown here is derived from an EMBL/GenBank/DDBJ whole genome shotgun (WGS) entry which is preliminary data.</text>
</comment>
<reference evidence="1" key="2">
    <citation type="submission" date="2011-01" db="EMBL/GenBank/DDBJ databases">
        <title>The Non-contiguous Finished genome of Clostridium papyrosolvens.</title>
        <authorList>
            <person name="Lucas S."/>
            <person name="Copeland A."/>
            <person name="Lapidus A."/>
            <person name="Cheng J.-F."/>
            <person name="Goodwin L."/>
            <person name="Pitluck S."/>
            <person name="Misra M."/>
            <person name="Chertkov O."/>
            <person name="Detter J.C."/>
            <person name="Han C."/>
            <person name="Tapia R."/>
            <person name="Land M."/>
            <person name="Hauser L."/>
            <person name="Kyrpides N."/>
            <person name="Ivanova N."/>
            <person name="Pagani I."/>
            <person name="Mouttaki H."/>
            <person name="He Z."/>
            <person name="Zhou J."/>
            <person name="Hemme C.L."/>
            <person name="Woyke T."/>
        </authorList>
    </citation>
    <scope>NUCLEOTIDE SEQUENCE [LARGE SCALE GENOMIC DNA]</scope>
    <source>
        <strain evidence="1">DSM 2782</strain>
    </source>
</reference>